<keyword evidence="4" id="KW-1185">Reference proteome</keyword>
<feature type="region of interest" description="Disordered" evidence="1">
    <location>
        <begin position="75"/>
        <end position="96"/>
    </location>
</feature>
<evidence type="ECO:0000256" key="1">
    <source>
        <dbReference type="SAM" id="MobiDB-lite"/>
    </source>
</evidence>
<feature type="signal peptide" evidence="2">
    <location>
        <begin position="1"/>
        <end position="24"/>
    </location>
</feature>
<gene>
    <name evidence="3" type="ORF">PVAP13_4NG075600</name>
</gene>
<proteinExistence type="predicted"/>
<reference evidence="3 4" key="1">
    <citation type="submission" date="2020-05" db="EMBL/GenBank/DDBJ databases">
        <title>WGS assembly of Panicum virgatum.</title>
        <authorList>
            <person name="Lovell J.T."/>
            <person name="Jenkins J."/>
            <person name="Shu S."/>
            <person name="Juenger T.E."/>
            <person name="Schmutz J."/>
        </authorList>
    </citation>
    <scope>NUCLEOTIDE SEQUENCE [LARGE SCALE GENOMIC DNA]</scope>
    <source>
        <strain evidence="4">cv. AP13</strain>
    </source>
</reference>
<comment type="caution">
    <text evidence="3">The sequence shown here is derived from an EMBL/GenBank/DDBJ whole genome shotgun (WGS) entry which is preliminary data.</text>
</comment>
<evidence type="ECO:0000256" key="2">
    <source>
        <dbReference type="SAM" id="SignalP"/>
    </source>
</evidence>
<protein>
    <submittedName>
        <fullName evidence="3">Uncharacterized protein</fullName>
    </submittedName>
</protein>
<sequence>MMAPSTKTARLLLVLQIALFVVSAVIMSGGSRCHGARTVPEIGYGYGGLNPNRPACIGERCPVRGGPYIPRPYGRPGGGIPYYRGTPAQPPNGENP</sequence>
<dbReference type="EMBL" id="CM029044">
    <property type="protein sequence ID" value="KAG2606966.1"/>
    <property type="molecule type" value="Genomic_DNA"/>
</dbReference>
<evidence type="ECO:0000313" key="4">
    <source>
        <dbReference type="Proteomes" id="UP000823388"/>
    </source>
</evidence>
<keyword evidence="2" id="KW-0732">Signal</keyword>
<evidence type="ECO:0000313" key="3">
    <source>
        <dbReference type="EMBL" id="KAG2606966.1"/>
    </source>
</evidence>
<name>A0A8T0TEG7_PANVG</name>
<dbReference type="AlphaFoldDB" id="A0A8T0TEG7"/>
<organism evidence="3 4">
    <name type="scientific">Panicum virgatum</name>
    <name type="common">Blackwell switchgrass</name>
    <dbReference type="NCBI Taxonomy" id="38727"/>
    <lineage>
        <taxon>Eukaryota</taxon>
        <taxon>Viridiplantae</taxon>
        <taxon>Streptophyta</taxon>
        <taxon>Embryophyta</taxon>
        <taxon>Tracheophyta</taxon>
        <taxon>Spermatophyta</taxon>
        <taxon>Magnoliopsida</taxon>
        <taxon>Liliopsida</taxon>
        <taxon>Poales</taxon>
        <taxon>Poaceae</taxon>
        <taxon>PACMAD clade</taxon>
        <taxon>Panicoideae</taxon>
        <taxon>Panicodae</taxon>
        <taxon>Paniceae</taxon>
        <taxon>Panicinae</taxon>
        <taxon>Panicum</taxon>
        <taxon>Panicum sect. Hiantes</taxon>
    </lineage>
</organism>
<feature type="chain" id="PRO_5035746549" evidence="2">
    <location>
        <begin position="25"/>
        <end position="96"/>
    </location>
</feature>
<accession>A0A8T0TEG7</accession>
<dbReference type="Proteomes" id="UP000823388">
    <property type="component" value="Chromosome 4N"/>
</dbReference>